<dbReference type="AlphaFoldDB" id="E9FUB0"/>
<dbReference type="KEGG" id="dpx:DAPPUDRAFT_233996"/>
<organism evidence="2 3">
    <name type="scientific">Daphnia pulex</name>
    <name type="common">Water flea</name>
    <dbReference type="NCBI Taxonomy" id="6669"/>
    <lineage>
        <taxon>Eukaryota</taxon>
        <taxon>Metazoa</taxon>
        <taxon>Ecdysozoa</taxon>
        <taxon>Arthropoda</taxon>
        <taxon>Crustacea</taxon>
        <taxon>Branchiopoda</taxon>
        <taxon>Diplostraca</taxon>
        <taxon>Cladocera</taxon>
        <taxon>Anomopoda</taxon>
        <taxon>Daphniidae</taxon>
        <taxon>Daphnia</taxon>
    </lineage>
</organism>
<keyword evidence="1" id="KW-0472">Membrane</keyword>
<feature type="transmembrane region" description="Helical" evidence="1">
    <location>
        <begin position="27"/>
        <end position="50"/>
    </location>
</feature>
<dbReference type="HOGENOM" id="CLU_2833762_0_0_1"/>
<dbReference type="EMBL" id="GL732525">
    <property type="protein sequence ID" value="EFX88693.1"/>
    <property type="molecule type" value="Genomic_DNA"/>
</dbReference>
<evidence type="ECO:0000313" key="3">
    <source>
        <dbReference type="Proteomes" id="UP000000305"/>
    </source>
</evidence>
<gene>
    <name evidence="2" type="ORF">DAPPUDRAFT_233996</name>
</gene>
<reference evidence="2 3" key="1">
    <citation type="journal article" date="2011" name="Science">
        <title>The ecoresponsive genome of Daphnia pulex.</title>
        <authorList>
            <person name="Colbourne J.K."/>
            <person name="Pfrender M.E."/>
            <person name="Gilbert D."/>
            <person name="Thomas W.K."/>
            <person name="Tucker A."/>
            <person name="Oakley T.H."/>
            <person name="Tokishita S."/>
            <person name="Aerts A."/>
            <person name="Arnold G.J."/>
            <person name="Basu M.K."/>
            <person name="Bauer D.J."/>
            <person name="Caceres C.E."/>
            <person name="Carmel L."/>
            <person name="Casola C."/>
            <person name="Choi J.H."/>
            <person name="Detter J.C."/>
            <person name="Dong Q."/>
            <person name="Dusheyko S."/>
            <person name="Eads B.D."/>
            <person name="Frohlich T."/>
            <person name="Geiler-Samerotte K.A."/>
            <person name="Gerlach D."/>
            <person name="Hatcher P."/>
            <person name="Jogdeo S."/>
            <person name="Krijgsveld J."/>
            <person name="Kriventseva E.V."/>
            <person name="Kultz D."/>
            <person name="Laforsch C."/>
            <person name="Lindquist E."/>
            <person name="Lopez J."/>
            <person name="Manak J.R."/>
            <person name="Muller J."/>
            <person name="Pangilinan J."/>
            <person name="Patwardhan R.P."/>
            <person name="Pitluck S."/>
            <person name="Pritham E.J."/>
            <person name="Rechtsteiner A."/>
            <person name="Rho M."/>
            <person name="Rogozin I.B."/>
            <person name="Sakarya O."/>
            <person name="Salamov A."/>
            <person name="Schaack S."/>
            <person name="Shapiro H."/>
            <person name="Shiga Y."/>
            <person name="Skalitzky C."/>
            <person name="Smith Z."/>
            <person name="Souvorov A."/>
            <person name="Sung W."/>
            <person name="Tang Z."/>
            <person name="Tsuchiya D."/>
            <person name="Tu H."/>
            <person name="Vos H."/>
            <person name="Wang M."/>
            <person name="Wolf Y.I."/>
            <person name="Yamagata H."/>
            <person name="Yamada T."/>
            <person name="Ye Y."/>
            <person name="Shaw J.R."/>
            <person name="Andrews J."/>
            <person name="Crease T.J."/>
            <person name="Tang H."/>
            <person name="Lucas S.M."/>
            <person name="Robertson H.M."/>
            <person name="Bork P."/>
            <person name="Koonin E.V."/>
            <person name="Zdobnov E.M."/>
            <person name="Grigoriev I.V."/>
            <person name="Lynch M."/>
            <person name="Boore J.L."/>
        </authorList>
    </citation>
    <scope>NUCLEOTIDE SEQUENCE [LARGE SCALE GENOMIC DNA]</scope>
</reference>
<evidence type="ECO:0000313" key="2">
    <source>
        <dbReference type="EMBL" id="EFX88693.1"/>
    </source>
</evidence>
<sequence>MQHKVNLWEKAELDCLFRVETFTERVFTFRLIPIPDTVYLVLITVILHAVKRHPNALEKLLIIRVH</sequence>
<keyword evidence="3" id="KW-1185">Reference proteome</keyword>
<keyword evidence="1" id="KW-0812">Transmembrane</keyword>
<accession>E9FUB0</accession>
<name>E9FUB0_DAPPU</name>
<dbReference type="Proteomes" id="UP000000305">
    <property type="component" value="Unassembled WGS sequence"/>
</dbReference>
<proteinExistence type="predicted"/>
<protein>
    <submittedName>
        <fullName evidence="2">Uncharacterized protein</fullName>
    </submittedName>
</protein>
<keyword evidence="1" id="KW-1133">Transmembrane helix</keyword>
<evidence type="ECO:0000256" key="1">
    <source>
        <dbReference type="SAM" id="Phobius"/>
    </source>
</evidence>
<dbReference type="InParanoid" id="E9FUB0"/>